<gene>
    <name evidence="2" type="ORF">Agabi119p4_1646</name>
</gene>
<dbReference type="AlphaFoldDB" id="A0A8H7F7K1"/>
<dbReference type="GO" id="GO:0005737">
    <property type="term" value="C:cytoplasm"/>
    <property type="evidence" value="ECO:0007669"/>
    <property type="project" value="TreeGrafter"/>
</dbReference>
<accession>A0A8H7F7K1</accession>
<dbReference type="GO" id="GO:0004197">
    <property type="term" value="F:cysteine-type endopeptidase activity"/>
    <property type="evidence" value="ECO:0007669"/>
    <property type="project" value="TreeGrafter"/>
</dbReference>
<protein>
    <recommendedName>
        <fullName evidence="4">Caspase family p20 domain-containing protein</fullName>
    </recommendedName>
</protein>
<evidence type="ECO:0000313" key="2">
    <source>
        <dbReference type="EMBL" id="KAF7782270.1"/>
    </source>
</evidence>
<dbReference type="InterPro" id="IPR050452">
    <property type="entry name" value="Metacaspase"/>
</dbReference>
<comment type="caution">
    <text evidence="2">The sequence shown here is derived from an EMBL/GenBank/DDBJ whole genome shotgun (WGS) entry which is preliminary data.</text>
</comment>
<dbReference type="Proteomes" id="UP000629468">
    <property type="component" value="Unassembled WGS sequence"/>
</dbReference>
<dbReference type="PANTHER" id="PTHR48104:SF30">
    <property type="entry name" value="METACASPASE-1"/>
    <property type="match status" value="1"/>
</dbReference>
<proteinExistence type="inferred from homology"/>
<dbReference type="EMBL" id="JABXXO010000003">
    <property type="protein sequence ID" value="KAF7782270.1"/>
    <property type="molecule type" value="Genomic_DNA"/>
</dbReference>
<name>A0A8H7F7K1_AGABI</name>
<dbReference type="PANTHER" id="PTHR48104">
    <property type="entry name" value="METACASPASE-4"/>
    <property type="match status" value="1"/>
</dbReference>
<sequence>MIASFVSPRSLPTFHFVHRFLPATATTQPHYRGRCVANDFTWHAWRERPRGFLITRPITKASSHRSSRMSTRVFAFIVGIDNYKSGHIWNLHSCVDDARRVHSWLVDDLNVPEDQICMLLNSRATKHTIEERFMSHLTNNRSMEKGDAILIYFAGHSSVIPAPEGWFQSRGKDVVEVLCTYDYDTKATCGRNAGISDRSMRAMLFELSQFKGDNITLILDTCFAPGEVDEGRGQTRWTPTTRAAPEDLYRCLWYGARGQPYEVPYGFLTPQKSHVCLAACGNGSQAVEGKAGGKLTHELLSLRSELSLHRVSYVELLDRLQQRMPQAQQPVCYGFYKDRILFNSIPFGIDTQFLHATLCDEHDRIKIGAGLIHGLVKGSELSLHLHNHRCSKNPILSTVIVEVLHPSWCLARSLDTKVSLPRTSWAKVARWNNRGPFRVNLQTTLTSFLRMRKFKRTFNAESAPAARSGLNIMRVRRAGQADVSLCLGRNAVTVERHDEIIATNHRRVVRLEKRRGEEVLTDAARFHLHLYRNNLEAPLRNLVSMELYRLHPENWTTMGGNLLHNGKAIIPYEPGAIFSVSLYNKSNVGIWPYLVYMDPNCYGITILYQPDPMASTPPLPECGHLEIGSGKPGSEALSFTLSDREHFDSGFLKLFLSPTPIAMAMIEQGPSLAWTNPVDIESAQAPSLDTENGDRAWDTSLASVVFLRQSR</sequence>
<reference evidence="2 3" key="1">
    <citation type="journal article" name="Sci. Rep.">
        <title>Telomere-to-telomere assembled and centromere annotated genomes of the two main subspecies of the button mushroom Agaricus bisporus reveal especially polymorphic chromosome ends.</title>
        <authorList>
            <person name="Sonnenberg A.S.M."/>
            <person name="Sedaghat-Telgerd N."/>
            <person name="Lavrijssen B."/>
            <person name="Ohm R.A."/>
            <person name="Hendrickx P.M."/>
            <person name="Scholtmeijer K."/>
            <person name="Baars J.J.P."/>
            <person name="van Peer A."/>
        </authorList>
    </citation>
    <scope>NUCLEOTIDE SEQUENCE [LARGE SCALE GENOMIC DNA]</scope>
    <source>
        <strain evidence="2 3">H119_p4</strain>
    </source>
</reference>
<comment type="similarity">
    <text evidence="1">Belongs to the peptidase C14B family.</text>
</comment>
<organism evidence="2 3">
    <name type="scientific">Agaricus bisporus var. burnettii</name>
    <dbReference type="NCBI Taxonomy" id="192524"/>
    <lineage>
        <taxon>Eukaryota</taxon>
        <taxon>Fungi</taxon>
        <taxon>Dikarya</taxon>
        <taxon>Basidiomycota</taxon>
        <taxon>Agaricomycotina</taxon>
        <taxon>Agaricomycetes</taxon>
        <taxon>Agaricomycetidae</taxon>
        <taxon>Agaricales</taxon>
        <taxon>Agaricineae</taxon>
        <taxon>Agaricaceae</taxon>
        <taxon>Agaricus</taxon>
    </lineage>
</organism>
<dbReference type="GO" id="GO:0006508">
    <property type="term" value="P:proteolysis"/>
    <property type="evidence" value="ECO:0007669"/>
    <property type="project" value="TreeGrafter"/>
</dbReference>
<evidence type="ECO:0000256" key="1">
    <source>
        <dbReference type="ARBA" id="ARBA00009005"/>
    </source>
</evidence>
<evidence type="ECO:0008006" key="4">
    <source>
        <dbReference type="Google" id="ProtNLM"/>
    </source>
</evidence>
<evidence type="ECO:0000313" key="3">
    <source>
        <dbReference type="Proteomes" id="UP000629468"/>
    </source>
</evidence>
<dbReference type="Gene3D" id="3.40.50.1460">
    <property type="match status" value="1"/>
</dbReference>